<evidence type="ECO:0000256" key="3">
    <source>
        <dbReference type="SAM" id="SignalP"/>
    </source>
</evidence>
<feature type="region of interest" description="Disordered" evidence="1">
    <location>
        <begin position="664"/>
        <end position="843"/>
    </location>
</feature>
<dbReference type="Proteomes" id="UP000230731">
    <property type="component" value="Unassembled WGS sequence"/>
</dbReference>
<name>A0A2M6X0A0_9BACT</name>
<feature type="transmembrane region" description="Helical" evidence="2">
    <location>
        <begin position="338"/>
        <end position="357"/>
    </location>
</feature>
<feature type="transmembrane region" description="Helical" evidence="2">
    <location>
        <begin position="198"/>
        <end position="222"/>
    </location>
</feature>
<dbReference type="EMBL" id="PEZP01000008">
    <property type="protein sequence ID" value="PIT98430.1"/>
    <property type="molecule type" value="Genomic_DNA"/>
</dbReference>
<feature type="compositionally biased region" description="Low complexity" evidence="1">
    <location>
        <begin position="973"/>
        <end position="991"/>
    </location>
</feature>
<feature type="compositionally biased region" description="Gly residues" evidence="1">
    <location>
        <begin position="780"/>
        <end position="794"/>
    </location>
</feature>
<feature type="transmembrane region" description="Helical" evidence="2">
    <location>
        <begin position="419"/>
        <end position="439"/>
    </location>
</feature>
<evidence type="ECO:0000256" key="2">
    <source>
        <dbReference type="SAM" id="Phobius"/>
    </source>
</evidence>
<keyword evidence="2" id="KW-0472">Membrane</keyword>
<keyword evidence="3" id="KW-0732">Signal</keyword>
<proteinExistence type="predicted"/>
<feature type="signal peptide" evidence="3">
    <location>
        <begin position="1"/>
        <end position="20"/>
    </location>
</feature>
<keyword evidence="2" id="KW-1133">Transmembrane helix</keyword>
<feature type="transmembrane region" description="Helical" evidence="2">
    <location>
        <begin position="150"/>
        <end position="177"/>
    </location>
</feature>
<reference evidence="5" key="1">
    <citation type="submission" date="2017-09" db="EMBL/GenBank/DDBJ databases">
        <title>Depth-based differentiation of microbial function through sediment-hosted aquifers and enrichment of novel symbionts in the deep terrestrial subsurface.</title>
        <authorList>
            <person name="Probst A.J."/>
            <person name="Ladd B."/>
            <person name="Jarett J.K."/>
            <person name="Geller-Mcgrath D.E."/>
            <person name="Sieber C.M.K."/>
            <person name="Emerson J.B."/>
            <person name="Anantharaman K."/>
            <person name="Thomas B.C."/>
            <person name="Malmstrom R."/>
            <person name="Stieglmeier M."/>
            <person name="Klingl A."/>
            <person name="Woyke T."/>
            <person name="Ryan C.M."/>
            <person name="Banfield J.F."/>
        </authorList>
    </citation>
    <scope>NUCLEOTIDE SEQUENCE [LARGE SCALE GENOMIC DNA]</scope>
</reference>
<feature type="region of interest" description="Disordered" evidence="1">
    <location>
        <begin position="890"/>
        <end position="1076"/>
    </location>
</feature>
<feature type="compositionally biased region" description="Basic and acidic residues" evidence="1">
    <location>
        <begin position="930"/>
        <end position="945"/>
    </location>
</feature>
<keyword evidence="2" id="KW-0812">Transmembrane</keyword>
<evidence type="ECO:0000313" key="5">
    <source>
        <dbReference type="Proteomes" id="UP000230731"/>
    </source>
</evidence>
<comment type="caution">
    <text evidence="4">The sequence shown here is derived from an EMBL/GenBank/DDBJ whole genome shotgun (WGS) entry which is preliminary data.</text>
</comment>
<feature type="chain" id="PRO_5014895625" evidence="3">
    <location>
        <begin position="21"/>
        <end position="1572"/>
    </location>
</feature>
<organism evidence="4 5">
    <name type="scientific">Candidatus Andersenbacteria bacterium CG10_big_fil_rev_8_21_14_0_10_54_11</name>
    <dbReference type="NCBI Taxonomy" id="1974485"/>
    <lineage>
        <taxon>Bacteria</taxon>
        <taxon>Candidatus Anderseniibacteriota</taxon>
    </lineage>
</organism>
<feature type="compositionally biased region" description="Basic and acidic residues" evidence="1">
    <location>
        <begin position="998"/>
        <end position="1009"/>
    </location>
</feature>
<sequence length="1572" mass="164998">MRRDLFLVGCTLAITAGSMAAWTPAAMAETLPADRPPLLVRETENELAALGCRLLPAGAARQETGTQLRAAVGSDADGSRVAWCPAQAIGQLEVAPTGEVAGIQSLLAPDALADDTETLKAPSFSGLWKAMIDRWKAGGVGINAVWRAGALIGLGVLLTIASNAAVLLVMFILKFLLLPLLQVDAFVYAPVVRAMWPIALGIANLSFMIALLVIALLTVLKIEWGQAKKMLPRLFIGALLVNFSLVIAGAILDFSRVMMAALMLTLRPPGLGAGTLGEALVIGLGNLLSLDLISGAILNFLVWLGVPASWVIGYIIGAIALLLKLIIALAVTRLLLKLIYRYLLLLFLLIVSPFPYLAHAFPGKRMEKLRDTWWNCFLKAVLAGPAFLLLLLGSIYVLDPSGAFIQSLLNTLPGGNFEIMIVFVNIAVLIVMFWLSGYIGDKLLCGPQSSKFKLPFLPLPMPGFGGGGGSPLPKAGTTPPPRPPAPVPNPPGGTSGRPSTQITQTRRQFAGVATPAAITDQTTEPVSVDQSIRGGLAEPIRRERLATVTERSDSAVAIPRRAAATAGLATNTAAEVDLRQSRTEEELRQLPGQEVAVPGRTASREVPLGRPLSEADLKRSRTPEIDLSRQASRPRQLAAGGREGLPPSPEALEANHARRLQEVQARDAATAQRPAEGAAPERRMRSLDSVLDEATKPNVPEPDAAAATPGSMRAARDAVSSGSVPKVPGETFGTDTRKLVGAGSDGGSRVQDTGARAGEPPAPRGRLSGGGAETTVTPGSGAGAGGQSAGGSAGAPGSQAAAEGAAPEPDDMAPRTKVPQTTTPTEPARLPGRTVTPAPTGNVLDQAVEQTGSRQTFDDIIEKTQPSRSARPHVGLDAVIDATLQERAARPSEIEYVSQSPEGPSKTAAAQQGGADPVAHLRDMGVSQDEIDRSWQERQRQKRLDGAAQGRAQQMQNAATGQGAGRAGGSAGAPGSQAAAEGAAPEPAGRPNRPMEYYQREGFIDEVKNRSNQGLGTPEIASQLGMRPEEVAAIQQHLEQQQGGAGRAGGSAGAPGSQAAAEGAAPEPAQTPEQAREKYIKQEEAQISRLAGDQQRVAARQHAHMLAEEAKRLANKAVQQKGPRAVRQAVADSLNTQADTYRREASIYEAASNSTSDPKAMLDKLLPAEKSAVEFEHSARSLRSQAQGLRGAEQANLLRKAEGFEQLAQNTRRQARAELRAAEPGAIAGLERAEAGLKTLRDERAGRSASGKAARSALGEAFTDARQQTAGEAGAAQMARGLEPAEGASGILSRTGRAVGRAFDTVGNIGKTVTESRAARALRGGAIKSGAATGGVGMITVLTDDAYKLITGKNLLSGRMRKAAEVVTIGGAALTGLSSVAGAVVIAAGTVADQGYRLFNKRGEGFLEQQGRRMSETGKLLGAVGTGTDPITKIAGSGPLAALKGTGPDFSGRTRRRARYESATTDRERQAFGELTDEQRAHRVQINPAADPKYLAMPGYGAKLSARHRIEIVRFGSHAQKSALLTNLEAVRRMTAGERQLIDGLQLDQDEYINERLHAGYNSMMGRIARGE</sequence>
<feature type="compositionally biased region" description="Gly residues" evidence="1">
    <location>
        <begin position="1043"/>
        <end position="1053"/>
    </location>
</feature>
<protein>
    <submittedName>
        <fullName evidence="4">Uncharacterized protein</fullName>
    </submittedName>
</protein>
<feature type="region of interest" description="Disordered" evidence="1">
    <location>
        <begin position="467"/>
        <end position="502"/>
    </location>
</feature>
<feature type="compositionally biased region" description="Basic and acidic residues" evidence="1">
    <location>
        <begin position="613"/>
        <end position="627"/>
    </location>
</feature>
<feature type="transmembrane region" description="Helical" evidence="2">
    <location>
        <begin position="377"/>
        <end position="398"/>
    </location>
</feature>
<evidence type="ECO:0000313" key="4">
    <source>
        <dbReference type="EMBL" id="PIT98430.1"/>
    </source>
</evidence>
<evidence type="ECO:0000256" key="1">
    <source>
        <dbReference type="SAM" id="MobiDB-lite"/>
    </source>
</evidence>
<feature type="compositionally biased region" description="Low complexity" evidence="1">
    <location>
        <begin position="795"/>
        <end position="807"/>
    </location>
</feature>
<feature type="compositionally biased region" description="Gly residues" evidence="1">
    <location>
        <begin position="962"/>
        <end position="972"/>
    </location>
</feature>
<feature type="compositionally biased region" description="Low complexity" evidence="1">
    <location>
        <begin position="1054"/>
        <end position="1073"/>
    </location>
</feature>
<accession>A0A2M6X0A0</accession>
<feature type="transmembrane region" description="Helical" evidence="2">
    <location>
        <begin position="310"/>
        <end position="331"/>
    </location>
</feature>
<feature type="region of interest" description="Disordered" evidence="1">
    <location>
        <begin position="580"/>
        <end position="650"/>
    </location>
</feature>
<feature type="compositionally biased region" description="Pro residues" evidence="1">
    <location>
        <begin position="478"/>
        <end position="491"/>
    </location>
</feature>
<gene>
    <name evidence="4" type="ORF">COT71_00875</name>
</gene>
<feature type="transmembrane region" description="Helical" evidence="2">
    <location>
        <begin position="234"/>
        <end position="255"/>
    </location>
</feature>